<dbReference type="PANTHER" id="PTHR30087">
    <property type="entry name" value="INNER MEMBRANE PROTEIN"/>
    <property type="match status" value="1"/>
</dbReference>
<name>A0A3B0ZMM3_9ZZZZ</name>
<dbReference type="AlphaFoldDB" id="A0A3B0ZMM3"/>
<accession>A0A3B0ZMM3</accession>
<protein>
    <submittedName>
        <fullName evidence="1">Uncharacterized protein</fullName>
    </submittedName>
</protein>
<gene>
    <name evidence="1" type="ORF">MNBD_GAMMA21-926</name>
</gene>
<reference evidence="1" key="1">
    <citation type="submission" date="2018-06" db="EMBL/GenBank/DDBJ databases">
        <authorList>
            <person name="Zhirakovskaya E."/>
        </authorList>
    </citation>
    <scope>NUCLEOTIDE SEQUENCE</scope>
</reference>
<organism evidence="1">
    <name type="scientific">hydrothermal vent metagenome</name>
    <dbReference type="NCBI Taxonomy" id="652676"/>
    <lineage>
        <taxon>unclassified sequences</taxon>
        <taxon>metagenomes</taxon>
        <taxon>ecological metagenomes</taxon>
    </lineage>
</organism>
<dbReference type="PANTHER" id="PTHR30087:SF1">
    <property type="entry name" value="HYPOTHETICAL CYTOSOLIC PROTEIN"/>
    <property type="match status" value="1"/>
</dbReference>
<dbReference type="Pfam" id="PF04463">
    <property type="entry name" value="2-thiour_desulf"/>
    <property type="match status" value="1"/>
</dbReference>
<proteinExistence type="predicted"/>
<dbReference type="InterPro" id="IPR007553">
    <property type="entry name" value="2-thiour_desulf"/>
</dbReference>
<dbReference type="EMBL" id="UOFR01000018">
    <property type="protein sequence ID" value="VAW92921.1"/>
    <property type="molecule type" value="Genomic_DNA"/>
</dbReference>
<sequence length="173" mass="18630">MTEKIKIAISSCLLGNAVRYDGLSKRNDSLIENLAGEFEMSAVCPEIMAGLGVPRPAVQLVKVGNEIRATGVIDTSLDVSSDIVSAAKEFVLASDGVCGLILKSRSPSCGAGSTPLYDYKNNVIGREWGLFARYVSQNNTGFPIVEDTLLGEAGKLKKFCQQVRDYSHKLNLN</sequence>
<evidence type="ECO:0000313" key="1">
    <source>
        <dbReference type="EMBL" id="VAW92921.1"/>
    </source>
</evidence>